<reference evidence="1 2" key="1">
    <citation type="submission" date="2018-12" db="EMBL/GenBank/DDBJ databases">
        <title>Flammeovirga pectinis sp. nov., isolated from the gut of the Korean scallop, Patinopecten yessoensis.</title>
        <authorList>
            <person name="Bae J.-W."/>
            <person name="Jeong Y.-S."/>
            <person name="Kang W."/>
        </authorList>
    </citation>
    <scope>NUCLEOTIDE SEQUENCE [LARGE SCALE GENOMIC DNA]</scope>
    <source>
        <strain evidence="1 2">L12M1</strain>
    </source>
</reference>
<evidence type="ECO:0008006" key="3">
    <source>
        <dbReference type="Google" id="ProtNLM"/>
    </source>
</evidence>
<dbReference type="KEGG" id="fll:EI427_23260"/>
<dbReference type="AlphaFoldDB" id="A0A3Q9FS51"/>
<dbReference type="RefSeq" id="WP_126619561.1">
    <property type="nucleotide sequence ID" value="NZ_CP034563.1"/>
</dbReference>
<dbReference type="OrthoDB" id="981757at2"/>
<evidence type="ECO:0000313" key="1">
    <source>
        <dbReference type="EMBL" id="AZQ65138.1"/>
    </source>
</evidence>
<proteinExistence type="predicted"/>
<keyword evidence="2" id="KW-1185">Reference proteome</keyword>
<dbReference type="Proteomes" id="UP000267268">
    <property type="component" value="Chromosome 2"/>
</dbReference>
<evidence type="ECO:0000313" key="2">
    <source>
        <dbReference type="Proteomes" id="UP000267268"/>
    </source>
</evidence>
<dbReference type="EMBL" id="CP034563">
    <property type="protein sequence ID" value="AZQ65138.1"/>
    <property type="molecule type" value="Genomic_DNA"/>
</dbReference>
<gene>
    <name evidence="1" type="ORF">EI427_23260</name>
</gene>
<accession>A0A3Q9FS51</accession>
<protein>
    <recommendedName>
        <fullName evidence="3">ArsR family transcriptional regulator</fullName>
    </recommendedName>
</protein>
<name>A0A3Q9FS51_9BACT</name>
<sequence length="75" mass="8330">MTIQNKSLRIVKALTPNSSRSIESLAMELGIATTKIEESKIAYTLKYNGLVTVNYYDDGTMISLTDEGEQVIPFI</sequence>
<organism evidence="1 2">
    <name type="scientific">Flammeovirga pectinis</name>
    <dbReference type="NCBI Taxonomy" id="2494373"/>
    <lineage>
        <taxon>Bacteria</taxon>
        <taxon>Pseudomonadati</taxon>
        <taxon>Bacteroidota</taxon>
        <taxon>Cytophagia</taxon>
        <taxon>Cytophagales</taxon>
        <taxon>Flammeovirgaceae</taxon>
        <taxon>Flammeovirga</taxon>
    </lineage>
</organism>